<organism evidence="3 4">
    <name type="scientific">Phomopsis amygdali</name>
    <name type="common">Fusicoccum amygdali</name>
    <dbReference type="NCBI Taxonomy" id="1214568"/>
    <lineage>
        <taxon>Eukaryota</taxon>
        <taxon>Fungi</taxon>
        <taxon>Dikarya</taxon>
        <taxon>Ascomycota</taxon>
        <taxon>Pezizomycotina</taxon>
        <taxon>Sordariomycetes</taxon>
        <taxon>Sordariomycetidae</taxon>
        <taxon>Diaporthales</taxon>
        <taxon>Diaporthaceae</taxon>
        <taxon>Diaporthe</taxon>
    </lineage>
</organism>
<evidence type="ECO:0000313" key="4">
    <source>
        <dbReference type="Proteomes" id="UP001265746"/>
    </source>
</evidence>
<dbReference type="AlphaFoldDB" id="A0AAD9SIQ7"/>
<feature type="region of interest" description="Disordered" evidence="1">
    <location>
        <begin position="215"/>
        <end position="243"/>
    </location>
</feature>
<dbReference type="Proteomes" id="UP001265746">
    <property type="component" value="Unassembled WGS sequence"/>
</dbReference>
<keyword evidence="2" id="KW-1133">Transmembrane helix</keyword>
<feature type="region of interest" description="Disordered" evidence="1">
    <location>
        <begin position="284"/>
        <end position="369"/>
    </location>
</feature>
<keyword evidence="2" id="KW-0812">Transmembrane</keyword>
<gene>
    <name evidence="3" type="ORF">N8I77_003360</name>
</gene>
<reference evidence="3" key="1">
    <citation type="submission" date="2023-06" db="EMBL/GenBank/DDBJ databases">
        <authorList>
            <person name="Noh H."/>
        </authorList>
    </citation>
    <scope>NUCLEOTIDE SEQUENCE</scope>
    <source>
        <strain evidence="3">DUCC20226</strain>
    </source>
</reference>
<comment type="caution">
    <text evidence="3">The sequence shown here is derived from an EMBL/GenBank/DDBJ whole genome shotgun (WGS) entry which is preliminary data.</text>
</comment>
<proteinExistence type="predicted"/>
<keyword evidence="2" id="KW-0472">Membrane</keyword>
<evidence type="ECO:0000256" key="1">
    <source>
        <dbReference type="SAM" id="MobiDB-lite"/>
    </source>
</evidence>
<accession>A0AAD9SIQ7</accession>
<sequence>MAITVTSLQTIVSTGASATQTSTLATTLTITPNPLTTAFEPPSYCTHSYLSNCQTDAVSGTLPCFVSVYPEGVCDSNGQSCYPPVPGVLDNTYLYSPGLSCPSGWSTAWKEVRTPTGEDEETTAHCCPTGLTVTTYGIYSTWCEGTVTAGEETMIVNGLSQCPSSTTAFTFGPDKAIQLTWVDRESTTLSVSGDAVFTVSAERVALLYRSSDMTAGGAAATGGSGSSSSNSGSSSSGSSNSGSGLSTGAVAGIAIGAAAVGIFAVLAFFWFFLRRRNGAHRQAPKNVLGDAQPGPGAAHSAPHAPTGAEHELKATDSVSTRPIPASHANPNAMELHGSTPIAQPWSGASPQGAGGNVYSPHGGEMPGIGEVSTSNDYHQLSGTFEGARGVMDNSRQNTPVDLVGRGAGGRGIPPEKGSGW</sequence>
<dbReference type="EMBL" id="JAUJFL010000002">
    <property type="protein sequence ID" value="KAK2609887.1"/>
    <property type="molecule type" value="Genomic_DNA"/>
</dbReference>
<evidence type="ECO:0000256" key="2">
    <source>
        <dbReference type="SAM" id="Phobius"/>
    </source>
</evidence>
<keyword evidence="4" id="KW-1185">Reference proteome</keyword>
<feature type="compositionally biased region" description="Low complexity" evidence="1">
    <location>
        <begin position="291"/>
        <end position="307"/>
    </location>
</feature>
<protein>
    <submittedName>
        <fullName evidence="3">Uncharacterized protein</fullName>
    </submittedName>
</protein>
<feature type="transmembrane region" description="Helical" evidence="2">
    <location>
        <begin position="249"/>
        <end position="273"/>
    </location>
</feature>
<feature type="region of interest" description="Disordered" evidence="1">
    <location>
        <begin position="388"/>
        <end position="420"/>
    </location>
</feature>
<name>A0AAD9SIQ7_PHOAM</name>
<feature type="compositionally biased region" description="Low complexity" evidence="1">
    <location>
        <begin position="226"/>
        <end position="243"/>
    </location>
</feature>
<evidence type="ECO:0000313" key="3">
    <source>
        <dbReference type="EMBL" id="KAK2609887.1"/>
    </source>
</evidence>